<dbReference type="Gene3D" id="3.80.10.10">
    <property type="entry name" value="Ribonuclease Inhibitor"/>
    <property type="match status" value="3"/>
</dbReference>
<dbReference type="InterPro" id="IPR032675">
    <property type="entry name" value="LRR_dom_sf"/>
</dbReference>
<dbReference type="AlphaFoldDB" id="A0A1E1XJP8"/>
<evidence type="ECO:0000256" key="1">
    <source>
        <dbReference type="ARBA" id="ARBA00022737"/>
    </source>
</evidence>
<keyword evidence="1" id="KW-0677">Repeat</keyword>
<evidence type="ECO:0008006" key="3">
    <source>
        <dbReference type="Google" id="ProtNLM"/>
    </source>
</evidence>
<dbReference type="PANTHER" id="PTHR24111">
    <property type="entry name" value="LEUCINE-RICH REPEAT-CONTAINING PROTEIN 34"/>
    <property type="match status" value="1"/>
</dbReference>
<organism evidence="2">
    <name type="scientific">Amblyomma sculptum</name>
    <name type="common">Tick</name>
    <dbReference type="NCBI Taxonomy" id="1581419"/>
    <lineage>
        <taxon>Eukaryota</taxon>
        <taxon>Metazoa</taxon>
        <taxon>Ecdysozoa</taxon>
        <taxon>Arthropoda</taxon>
        <taxon>Chelicerata</taxon>
        <taxon>Arachnida</taxon>
        <taxon>Acari</taxon>
        <taxon>Parasitiformes</taxon>
        <taxon>Ixodida</taxon>
        <taxon>Ixodoidea</taxon>
        <taxon>Ixodidae</taxon>
        <taxon>Amblyomminae</taxon>
        <taxon>Amblyomma</taxon>
    </lineage>
</organism>
<protein>
    <recommendedName>
        <fullName evidence="3">Ran gtpase-activating protein</fullName>
    </recommendedName>
</protein>
<accession>A0A1E1XJP8</accession>
<reference evidence="2" key="1">
    <citation type="submission" date="2016-09" db="EMBL/GenBank/DDBJ databases">
        <authorList>
            <person name="Capua I."/>
            <person name="De Benedictis P."/>
            <person name="Joannis T."/>
            <person name="Lombin L.H."/>
            <person name="Cattoli G."/>
        </authorList>
    </citation>
    <scope>NUCLEOTIDE SEQUENCE</scope>
</reference>
<dbReference type="EMBL" id="GFAA01003897">
    <property type="protein sequence ID" value="JAT99537.1"/>
    <property type="molecule type" value="mRNA"/>
</dbReference>
<dbReference type="SUPFAM" id="SSF52047">
    <property type="entry name" value="RNI-like"/>
    <property type="match status" value="2"/>
</dbReference>
<evidence type="ECO:0000313" key="2">
    <source>
        <dbReference type="EMBL" id="JAT99537.1"/>
    </source>
</evidence>
<proteinExistence type="evidence at transcript level"/>
<dbReference type="InterPro" id="IPR052201">
    <property type="entry name" value="LRR-containing_regulator"/>
</dbReference>
<feature type="non-terminal residue" evidence="2">
    <location>
        <position position="1"/>
    </location>
</feature>
<reference evidence="2" key="2">
    <citation type="journal article" date="2017" name="Front. Cell. Infect. Microbiol.">
        <title>Analysis of the Salivary Gland Transcriptome of Unfed and Partially Fed Amblyomma sculptum Ticks and Descriptive Proteome of the Saliva.</title>
        <authorList>
            <person name="Esteves E."/>
            <person name="Maruyama S.R."/>
            <person name="Kawahara R."/>
            <person name="Fujita A."/>
            <person name="Martins L.A."/>
            <person name="Righi A.A."/>
            <person name="Costa F.B."/>
            <person name="Palmisano G."/>
            <person name="Labruna M.B."/>
            <person name="Sa-Nunes A."/>
            <person name="Ribeiro J.M.C."/>
            <person name="Fogaca A.C."/>
        </authorList>
    </citation>
    <scope>NUCLEOTIDE SEQUENCE</scope>
</reference>
<sequence length="699" mass="77782">REKLLKLDFERECSASTSEDCCWLCDDVENWSTALNGLHLDLTEWQVGKLRLSTLAGYGSTDVEEWDIPYNAYFFMVWLPKKHSCVEAISVAEDHPCLHVIEVPDSITQRASNLRHISIDGNVSFDWALLLDSLSPIEQLEVLELTDVNVSDSLAVQLADILTASRISVRRINLSQATIHCSSSDVLMSSISKCENLKELMFSSNLNPAGLKDFLRLLRSTKTLETLHLEEELENDDYTMESDPEKNNEEIWHAIGDVLRENASLTELHYQAFSNGCAEFLSALETNTVLKSLTITSYIYDSVYIGPQVGAVLKSVLSKNKGLRSLTFEGCQIDDGAAELISQGLQQNTTLEFLDVSQSSVQPQVQDLLSALKLNKTLRLLKIDASEATSRERKALSLELARNEWYGRVQVPWCDTDVEGLVASLSDPLLCPTELHLYSELLSVPSFLAVCNALASDTCVKHLTVDMYSVTSVHVAVLHQMLQKNTSLRSLTFYDGYDEPGFSVMASQGLVVNEYVTDLTIVCYEMSTMFAELLGGLLEENDSLHKLVLSCQSGLEPGCLDAITKGLIKNHFITKADVDCISPPLKAAVKRNVLCLHRAVRFVLRQNVGKLCAEAFELLETKESLISCLKSTSGMSEAEAKAALVAARKFIWTNYLFINRIVAHKVECYAGEGTQIDRLNFDCWLAITKHLKVSDVVYA</sequence>
<name>A0A1E1XJP8_AMBSC</name>
<dbReference type="PANTHER" id="PTHR24111:SF0">
    <property type="entry name" value="LEUCINE-RICH REPEAT-CONTAINING PROTEIN"/>
    <property type="match status" value="1"/>
</dbReference>